<dbReference type="SUPFAM" id="SSF46785">
    <property type="entry name" value="Winged helix' DNA-binding domain"/>
    <property type="match status" value="1"/>
</dbReference>
<evidence type="ECO:0000256" key="3">
    <source>
        <dbReference type="ARBA" id="ARBA00023163"/>
    </source>
</evidence>
<accession>A0ABQ4DZC2</accession>
<dbReference type="PROSITE" id="PS50995">
    <property type="entry name" value="HTH_MARR_2"/>
    <property type="match status" value="1"/>
</dbReference>
<dbReference type="SMART" id="SM00347">
    <property type="entry name" value="HTH_MARR"/>
    <property type="match status" value="1"/>
</dbReference>
<dbReference type="PANTHER" id="PTHR42756">
    <property type="entry name" value="TRANSCRIPTIONAL REGULATOR, MARR"/>
    <property type="match status" value="1"/>
</dbReference>
<dbReference type="EMBL" id="BONW01000013">
    <property type="protein sequence ID" value="GIG87786.1"/>
    <property type="molecule type" value="Genomic_DNA"/>
</dbReference>
<dbReference type="PRINTS" id="PR00598">
    <property type="entry name" value="HTHMARR"/>
</dbReference>
<dbReference type="Proteomes" id="UP000646749">
    <property type="component" value="Unassembled WGS sequence"/>
</dbReference>
<comment type="caution">
    <text evidence="6">The sequence shown here is derived from an EMBL/GenBank/DDBJ whole genome shotgun (WGS) entry which is preliminary data.</text>
</comment>
<reference evidence="6 7" key="1">
    <citation type="submission" date="2021-01" db="EMBL/GenBank/DDBJ databases">
        <title>Whole genome shotgun sequence of Plantactinospora endophytica NBRC 110450.</title>
        <authorList>
            <person name="Komaki H."/>
            <person name="Tamura T."/>
        </authorList>
    </citation>
    <scope>NUCLEOTIDE SEQUENCE [LARGE SCALE GENOMIC DNA]</scope>
    <source>
        <strain evidence="6 7">NBRC 110450</strain>
    </source>
</reference>
<dbReference type="InterPro" id="IPR000835">
    <property type="entry name" value="HTH_MarR-typ"/>
</dbReference>
<evidence type="ECO:0000313" key="6">
    <source>
        <dbReference type="EMBL" id="GIG87786.1"/>
    </source>
</evidence>
<dbReference type="InterPro" id="IPR036390">
    <property type="entry name" value="WH_DNA-bd_sf"/>
</dbReference>
<proteinExistence type="predicted"/>
<name>A0ABQ4DZC2_9ACTN</name>
<evidence type="ECO:0000256" key="2">
    <source>
        <dbReference type="ARBA" id="ARBA00023125"/>
    </source>
</evidence>
<sequence length="177" mass="18903">MYRSAMSAERPTTADASPSTHPDGDAGTVGPAFGDAMALIQLSGLIQETVARVAGRQRLTPVQGRLLWVLTEQPRGMAELARIFAVGKANLTGLIDRVEHRGLVERSLVPGDRRAVQVVLTDDGRRAALAFHRDVTSELAGLLEPLTPKAQDDFRQAVTTISHSAGHSTAWGPCQAC</sequence>
<dbReference type="Gene3D" id="1.10.10.10">
    <property type="entry name" value="Winged helix-like DNA-binding domain superfamily/Winged helix DNA-binding domain"/>
    <property type="match status" value="1"/>
</dbReference>
<gene>
    <name evidence="6" type="ORF">Pen02_27220</name>
</gene>
<evidence type="ECO:0000256" key="4">
    <source>
        <dbReference type="SAM" id="MobiDB-lite"/>
    </source>
</evidence>
<keyword evidence="2" id="KW-0238">DNA-binding</keyword>
<protein>
    <recommendedName>
        <fullName evidence="5">HTH marR-type domain-containing protein</fullName>
    </recommendedName>
</protein>
<keyword evidence="3" id="KW-0804">Transcription</keyword>
<dbReference type="InterPro" id="IPR036388">
    <property type="entry name" value="WH-like_DNA-bd_sf"/>
</dbReference>
<evidence type="ECO:0000313" key="7">
    <source>
        <dbReference type="Proteomes" id="UP000646749"/>
    </source>
</evidence>
<keyword evidence="1" id="KW-0805">Transcription regulation</keyword>
<dbReference type="Pfam" id="PF12802">
    <property type="entry name" value="MarR_2"/>
    <property type="match status" value="1"/>
</dbReference>
<feature type="domain" description="HTH marR-type" evidence="5">
    <location>
        <begin position="1"/>
        <end position="163"/>
    </location>
</feature>
<keyword evidence="7" id="KW-1185">Reference proteome</keyword>
<feature type="region of interest" description="Disordered" evidence="4">
    <location>
        <begin position="1"/>
        <end position="30"/>
    </location>
</feature>
<dbReference type="PANTHER" id="PTHR42756:SF1">
    <property type="entry name" value="TRANSCRIPTIONAL REPRESSOR OF EMRAB OPERON"/>
    <property type="match status" value="1"/>
</dbReference>
<evidence type="ECO:0000259" key="5">
    <source>
        <dbReference type="PROSITE" id="PS50995"/>
    </source>
</evidence>
<organism evidence="6 7">
    <name type="scientific">Plantactinospora endophytica</name>
    <dbReference type="NCBI Taxonomy" id="673535"/>
    <lineage>
        <taxon>Bacteria</taxon>
        <taxon>Bacillati</taxon>
        <taxon>Actinomycetota</taxon>
        <taxon>Actinomycetes</taxon>
        <taxon>Micromonosporales</taxon>
        <taxon>Micromonosporaceae</taxon>
        <taxon>Plantactinospora</taxon>
    </lineage>
</organism>
<evidence type="ECO:0000256" key="1">
    <source>
        <dbReference type="ARBA" id="ARBA00023015"/>
    </source>
</evidence>